<feature type="transmembrane region" description="Helical" evidence="2">
    <location>
        <begin position="92"/>
        <end position="115"/>
    </location>
</feature>
<gene>
    <name evidence="3" type="ORF">E4L95_09825</name>
</gene>
<evidence type="ECO:0000313" key="3">
    <source>
        <dbReference type="EMBL" id="TGN61588.1"/>
    </source>
</evidence>
<dbReference type="AlphaFoldDB" id="A0A4Z1C3T4"/>
<keyword evidence="2" id="KW-0812">Transmembrane</keyword>
<sequence length="144" mass="15331">MQPFETSRRGQPSGSSPTAEPSVPDLMSNILGHASKLMRTELRLARGEVTSKVKEAGIGLGLLAGSVVLGLASVVMLLVTIMAVLAALGVPVWLAAFLALLLGLAGTAGLAWAGFQRLKADEMLPERTLRQLQRDRQMVKEEVQ</sequence>
<protein>
    <submittedName>
        <fullName evidence="3">Phage holin family protein</fullName>
    </submittedName>
</protein>
<accession>A0A4Z1C3T4</accession>
<reference evidence="3 4" key="1">
    <citation type="submission" date="2019-03" db="EMBL/GenBank/DDBJ databases">
        <authorList>
            <person name="Li J."/>
        </authorList>
    </citation>
    <scope>NUCLEOTIDE SEQUENCE [LARGE SCALE GENOMIC DNA]</scope>
    <source>
        <strain evidence="3 4">3058</strain>
    </source>
</reference>
<evidence type="ECO:0000256" key="2">
    <source>
        <dbReference type="SAM" id="Phobius"/>
    </source>
</evidence>
<keyword evidence="2" id="KW-1133">Transmembrane helix</keyword>
<dbReference type="InterPro" id="IPR009937">
    <property type="entry name" value="Phage_holin_3_6"/>
</dbReference>
<dbReference type="Proteomes" id="UP000297972">
    <property type="component" value="Unassembled WGS sequence"/>
</dbReference>
<name>A0A4Z1C3T4_9RHOB</name>
<feature type="transmembrane region" description="Helical" evidence="2">
    <location>
        <begin position="60"/>
        <end position="86"/>
    </location>
</feature>
<keyword evidence="4" id="KW-1185">Reference proteome</keyword>
<feature type="compositionally biased region" description="Polar residues" evidence="1">
    <location>
        <begin position="9"/>
        <end position="19"/>
    </location>
</feature>
<keyword evidence="2" id="KW-0472">Membrane</keyword>
<feature type="region of interest" description="Disordered" evidence="1">
    <location>
        <begin position="1"/>
        <end position="24"/>
    </location>
</feature>
<evidence type="ECO:0000256" key="1">
    <source>
        <dbReference type="SAM" id="MobiDB-lite"/>
    </source>
</evidence>
<comment type="caution">
    <text evidence="3">The sequence shown here is derived from an EMBL/GenBank/DDBJ whole genome shotgun (WGS) entry which is preliminary data.</text>
</comment>
<dbReference type="EMBL" id="SRPG01000078">
    <property type="protein sequence ID" value="TGN61588.1"/>
    <property type="molecule type" value="Genomic_DNA"/>
</dbReference>
<organism evidence="3 4">
    <name type="scientific">Paracoccus liaowanqingii</name>
    <dbReference type="NCBI Taxonomy" id="2560053"/>
    <lineage>
        <taxon>Bacteria</taxon>
        <taxon>Pseudomonadati</taxon>
        <taxon>Pseudomonadota</taxon>
        <taxon>Alphaproteobacteria</taxon>
        <taxon>Rhodobacterales</taxon>
        <taxon>Paracoccaceae</taxon>
        <taxon>Paracoccus</taxon>
    </lineage>
</organism>
<dbReference type="Pfam" id="PF07332">
    <property type="entry name" value="Phage_holin_3_6"/>
    <property type="match status" value="1"/>
</dbReference>
<proteinExistence type="predicted"/>
<evidence type="ECO:0000313" key="4">
    <source>
        <dbReference type="Proteomes" id="UP000297972"/>
    </source>
</evidence>